<dbReference type="InterPro" id="IPR013096">
    <property type="entry name" value="Cupin_2"/>
</dbReference>
<accession>A0ABV4E0Q3</accession>
<sequence>MYNPYKMYHCPYWSNIASDRYLYCPMYNSSFSRSAADNYSEARLRDYGPKPFVINIEEAAKQNDTYRTALWTGSHLQLTLMSIKVGENIGLEIHPNTDQFIRIEEGEGIVKMGDRRDELNFQKKVENDSVFIVPAGKWHDLVNTGNKPIKLYSIYAPPKHPRGTVHETKADAEAAEEDLH</sequence>
<dbReference type="InterPro" id="IPR011051">
    <property type="entry name" value="RmlC_Cupin_sf"/>
</dbReference>
<dbReference type="Proteomes" id="UP001565220">
    <property type="component" value="Unassembled WGS sequence"/>
</dbReference>
<keyword evidence="4" id="KW-1185">Reference proteome</keyword>
<organism evidence="3 4">
    <name type="scientific">Clostridium lapidicellarium</name>
    <dbReference type="NCBI Taxonomy" id="3240931"/>
    <lineage>
        <taxon>Bacteria</taxon>
        <taxon>Bacillati</taxon>
        <taxon>Bacillota</taxon>
        <taxon>Clostridia</taxon>
        <taxon>Eubacteriales</taxon>
        <taxon>Clostridiaceae</taxon>
        <taxon>Clostridium</taxon>
    </lineage>
</organism>
<dbReference type="PANTHER" id="PTHR43346:SF1">
    <property type="entry name" value="QUERCETIN 2,3-DIOXYGENASE-RELATED"/>
    <property type="match status" value="1"/>
</dbReference>
<comment type="caution">
    <text evidence="3">The sequence shown here is derived from an EMBL/GenBank/DDBJ whole genome shotgun (WGS) entry which is preliminary data.</text>
</comment>
<dbReference type="CDD" id="cd02223">
    <property type="entry name" value="cupin_Bh2720-like"/>
    <property type="match status" value="1"/>
</dbReference>
<evidence type="ECO:0000259" key="2">
    <source>
        <dbReference type="Pfam" id="PF07883"/>
    </source>
</evidence>
<gene>
    <name evidence="3" type="ORF">AB8S09_13995</name>
</gene>
<dbReference type="PANTHER" id="PTHR43346">
    <property type="entry name" value="LIGAND BINDING DOMAIN PROTEIN, PUTATIVE (AFU_ORTHOLOGUE AFUA_6G14370)-RELATED"/>
    <property type="match status" value="1"/>
</dbReference>
<evidence type="ECO:0000256" key="1">
    <source>
        <dbReference type="SAM" id="MobiDB-lite"/>
    </source>
</evidence>
<feature type="region of interest" description="Disordered" evidence="1">
    <location>
        <begin position="160"/>
        <end position="180"/>
    </location>
</feature>
<dbReference type="EMBL" id="JBGFFE010000027">
    <property type="protein sequence ID" value="MEY8764732.1"/>
    <property type="molecule type" value="Genomic_DNA"/>
</dbReference>
<dbReference type="InterPro" id="IPR014710">
    <property type="entry name" value="RmlC-like_jellyroll"/>
</dbReference>
<evidence type="ECO:0000313" key="3">
    <source>
        <dbReference type="EMBL" id="MEY8764732.1"/>
    </source>
</evidence>
<dbReference type="InterPro" id="IPR052538">
    <property type="entry name" value="Flavonoid_dioxygenase-like"/>
</dbReference>
<feature type="domain" description="Cupin type-2" evidence="2">
    <location>
        <begin position="80"/>
        <end position="155"/>
    </location>
</feature>
<dbReference type="RefSeq" id="WP_294183887.1">
    <property type="nucleotide sequence ID" value="NZ_JBGFFE010000027.1"/>
</dbReference>
<protein>
    <submittedName>
        <fullName evidence="3">Cupin domain-containing protein</fullName>
    </submittedName>
</protein>
<dbReference type="Gene3D" id="2.60.120.10">
    <property type="entry name" value="Jelly Rolls"/>
    <property type="match status" value="1"/>
</dbReference>
<evidence type="ECO:0000313" key="4">
    <source>
        <dbReference type="Proteomes" id="UP001565220"/>
    </source>
</evidence>
<dbReference type="SUPFAM" id="SSF51182">
    <property type="entry name" value="RmlC-like cupins"/>
    <property type="match status" value="1"/>
</dbReference>
<dbReference type="Pfam" id="PF07883">
    <property type="entry name" value="Cupin_2"/>
    <property type="match status" value="1"/>
</dbReference>
<reference evidence="3 4" key="1">
    <citation type="submission" date="2024-08" db="EMBL/GenBank/DDBJ databases">
        <title>Clostridium lapicellarii sp. nov., and Clostridium renhuaiense sp. nov., two species isolated from the mud in a fermentation cellar used for producing sauce-flavour Chinese liquors.</title>
        <authorList>
            <person name="Yang F."/>
            <person name="Wang H."/>
            <person name="Chen L.Q."/>
            <person name="Zhou N."/>
            <person name="Lu J.J."/>
            <person name="Pu X.X."/>
            <person name="Wan B."/>
            <person name="Wang L."/>
            <person name="Liu S.J."/>
        </authorList>
    </citation>
    <scope>NUCLEOTIDE SEQUENCE [LARGE SCALE GENOMIC DNA]</scope>
    <source>
        <strain evidence="3 4">MT-113</strain>
    </source>
</reference>
<proteinExistence type="predicted"/>
<name>A0ABV4E0Q3_9CLOT</name>
<feature type="compositionally biased region" description="Basic and acidic residues" evidence="1">
    <location>
        <begin position="164"/>
        <end position="180"/>
    </location>
</feature>